<evidence type="ECO:0000313" key="4">
    <source>
        <dbReference type="Proteomes" id="UP000824504"/>
    </source>
</evidence>
<evidence type="ECO:0000259" key="2">
    <source>
        <dbReference type="Pfam" id="PF00156"/>
    </source>
</evidence>
<keyword evidence="4" id="KW-1185">Reference proteome</keyword>
<sequence>MDRTILTADDMAWALTRMTHEILERNRGATDVVLLGILTRGAPLATRLSAVAEAQGHTLPVGQLDITMYRDDLRANPTRTVGRTILPGPIDDKVVVLVDDVLFSGRTIQAALHALADLGRPRSIQLVTLIDRGHRELPIQADIVGKVLPTSRDERVRVRLAESDGEDLVTIERSAS</sequence>
<gene>
    <name evidence="1 3" type="primary">pyrR</name>
    <name evidence="3" type="ORF">KDB89_04700</name>
</gene>
<dbReference type="EMBL" id="CP079216">
    <property type="protein sequence ID" value="QXT63775.1"/>
    <property type="molecule type" value="Genomic_DNA"/>
</dbReference>
<keyword evidence="1 3" id="KW-0808">Transferase</keyword>
<comment type="function">
    <text evidence="1">Also displays a weak uracil phosphoribosyltransferase activity which is not physiologically significant.</text>
</comment>
<dbReference type="NCBIfam" id="NF003549">
    <property type="entry name" value="PRK05205.1-5"/>
    <property type="match status" value="1"/>
</dbReference>
<comment type="function">
    <text evidence="1">Regulates the transcription of the pyrimidine nucleotide (pyr) operon in response to exogenous pyrimidines.</text>
</comment>
<keyword evidence="1" id="KW-0805">Transcription regulation</keyword>
<evidence type="ECO:0000256" key="1">
    <source>
        <dbReference type="HAMAP-Rule" id="MF_01219"/>
    </source>
</evidence>
<reference evidence="3 4" key="1">
    <citation type="submission" date="2021-07" db="EMBL/GenBank/DDBJ databases">
        <title>complete genome sequencing of Tessaracoccus sp.J1M15.</title>
        <authorList>
            <person name="Bae J.-W."/>
            <person name="Kim D.-y."/>
        </authorList>
    </citation>
    <scope>NUCLEOTIDE SEQUENCE [LARGE SCALE GENOMIC DNA]</scope>
    <source>
        <strain evidence="3 4">J1M15</strain>
    </source>
</reference>
<dbReference type="InterPro" id="IPR000836">
    <property type="entry name" value="PRTase_dom"/>
</dbReference>
<dbReference type="Proteomes" id="UP000824504">
    <property type="component" value="Chromosome"/>
</dbReference>
<dbReference type="HAMAP" id="MF_01219">
    <property type="entry name" value="PyrR"/>
    <property type="match status" value="1"/>
</dbReference>
<feature type="domain" description="Phosphoribosyltransferase" evidence="2">
    <location>
        <begin position="10"/>
        <end position="144"/>
    </location>
</feature>
<dbReference type="EC" id="2.4.2.9" evidence="1"/>
<keyword evidence="1" id="KW-0804">Transcription</keyword>
<protein>
    <recommendedName>
        <fullName evidence="1">Bifunctional protein PyrR</fullName>
    </recommendedName>
    <domain>
        <recommendedName>
            <fullName evidence="1">Pyrimidine operon regulatory protein</fullName>
        </recommendedName>
    </domain>
    <domain>
        <recommendedName>
            <fullName evidence="1">Uracil phosphoribosyltransferase</fullName>
            <shortName evidence="1">UPRTase</shortName>
            <ecNumber evidence="1">2.4.2.9</ecNumber>
        </recommendedName>
    </domain>
</protein>
<comment type="similarity">
    <text evidence="1">Belongs to the purine/pyrimidine phosphoribosyltransferase family. PyrR subfamily.</text>
</comment>
<keyword evidence="1 3" id="KW-0328">Glycosyltransferase</keyword>
<dbReference type="PANTHER" id="PTHR11608">
    <property type="entry name" value="BIFUNCTIONAL PROTEIN PYRR"/>
    <property type="match status" value="1"/>
</dbReference>
<comment type="catalytic activity">
    <reaction evidence="1">
        <text>UMP + diphosphate = 5-phospho-alpha-D-ribose 1-diphosphate + uracil</text>
        <dbReference type="Rhea" id="RHEA:13017"/>
        <dbReference type="ChEBI" id="CHEBI:17568"/>
        <dbReference type="ChEBI" id="CHEBI:33019"/>
        <dbReference type="ChEBI" id="CHEBI:57865"/>
        <dbReference type="ChEBI" id="CHEBI:58017"/>
        <dbReference type="EC" id="2.4.2.9"/>
    </reaction>
</comment>
<dbReference type="PANTHER" id="PTHR11608:SF0">
    <property type="entry name" value="BIFUNCTIONAL PROTEIN PYRR"/>
    <property type="match status" value="1"/>
</dbReference>
<dbReference type="Pfam" id="PF00156">
    <property type="entry name" value="Pribosyltran"/>
    <property type="match status" value="1"/>
</dbReference>
<dbReference type="InterPro" id="IPR023050">
    <property type="entry name" value="PyrR"/>
</dbReference>
<accession>A0ABX8SMB5</accession>
<organism evidence="3 4">
    <name type="scientific">Tessaracoccus palaemonis</name>
    <dbReference type="NCBI Taxonomy" id="2829499"/>
    <lineage>
        <taxon>Bacteria</taxon>
        <taxon>Bacillati</taxon>
        <taxon>Actinomycetota</taxon>
        <taxon>Actinomycetes</taxon>
        <taxon>Propionibacteriales</taxon>
        <taxon>Propionibacteriaceae</taxon>
        <taxon>Tessaracoccus</taxon>
    </lineage>
</organism>
<keyword evidence="3" id="KW-0378">Hydrolase</keyword>
<dbReference type="GO" id="GO:0016787">
    <property type="term" value="F:hydrolase activity"/>
    <property type="evidence" value="ECO:0007669"/>
    <property type="project" value="UniProtKB-KW"/>
</dbReference>
<dbReference type="NCBIfam" id="NF003547">
    <property type="entry name" value="PRK05205.1-3"/>
    <property type="match status" value="1"/>
</dbReference>
<dbReference type="GO" id="GO:0004845">
    <property type="term" value="F:uracil phosphoribosyltransferase activity"/>
    <property type="evidence" value="ECO:0007669"/>
    <property type="project" value="UniProtKB-EC"/>
</dbReference>
<proteinExistence type="inferred from homology"/>
<feature type="short sequence motif" description="PRPP-binding" evidence="1">
    <location>
        <begin position="95"/>
        <end position="107"/>
    </location>
</feature>
<dbReference type="InterPro" id="IPR050137">
    <property type="entry name" value="PyrR_bifunctional"/>
</dbReference>
<evidence type="ECO:0000313" key="3">
    <source>
        <dbReference type="EMBL" id="QXT63775.1"/>
    </source>
</evidence>
<name>A0ABX8SMB5_9ACTN</name>